<evidence type="ECO:0000256" key="2">
    <source>
        <dbReference type="ARBA" id="ARBA00009774"/>
    </source>
</evidence>
<dbReference type="OrthoDB" id="9780708at2"/>
<dbReference type="Pfam" id="PF02570">
    <property type="entry name" value="CbiC"/>
    <property type="match status" value="1"/>
</dbReference>
<evidence type="ECO:0000313" key="7">
    <source>
        <dbReference type="Proteomes" id="UP000192569"/>
    </source>
</evidence>
<dbReference type="STRING" id="698762.SAMN00808754_1823"/>
<feature type="domain" description="Cobalamin biosynthesis precorrin-8X methylmutase CobH/CbiC" evidence="5">
    <location>
        <begin position="9"/>
        <end position="202"/>
    </location>
</feature>
<dbReference type="AlphaFoldDB" id="A0A1W1VVD8"/>
<dbReference type="PANTHER" id="PTHR43588">
    <property type="entry name" value="COBALT-PRECORRIN-8 METHYLMUTASE"/>
    <property type="match status" value="1"/>
</dbReference>
<dbReference type="RefSeq" id="WP_084665419.1">
    <property type="nucleotide sequence ID" value="NZ_LT838272.1"/>
</dbReference>
<name>A0A1W1VVD8_9FIRM</name>
<dbReference type="PANTHER" id="PTHR43588:SF1">
    <property type="entry name" value="COBALT-PRECORRIN-8 METHYLMUTASE"/>
    <property type="match status" value="1"/>
</dbReference>
<keyword evidence="7" id="KW-1185">Reference proteome</keyword>
<evidence type="ECO:0000256" key="3">
    <source>
        <dbReference type="ARBA" id="ARBA00022573"/>
    </source>
</evidence>
<evidence type="ECO:0000313" key="6">
    <source>
        <dbReference type="EMBL" id="SMB97342.1"/>
    </source>
</evidence>
<evidence type="ECO:0000259" key="5">
    <source>
        <dbReference type="Pfam" id="PF02570"/>
    </source>
</evidence>
<proteinExistence type="inferred from homology"/>
<evidence type="ECO:0000256" key="1">
    <source>
        <dbReference type="ARBA" id="ARBA00004953"/>
    </source>
</evidence>
<comment type="similarity">
    <text evidence="2">Belongs to the CobH/CbiC family.</text>
</comment>
<dbReference type="EMBL" id="LT838272">
    <property type="protein sequence ID" value="SMB97342.1"/>
    <property type="molecule type" value="Genomic_DNA"/>
</dbReference>
<dbReference type="InterPro" id="IPR036588">
    <property type="entry name" value="CobH/CbiC_sf"/>
</dbReference>
<dbReference type="InterPro" id="IPR003722">
    <property type="entry name" value="Cbl_synth_CobH/CbiC"/>
</dbReference>
<keyword evidence="3" id="KW-0169">Cobalamin biosynthesis</keyword>
<sequence length="213" mass="22602">MNFLRDPKDIEEKSQAFISAHLEGAWAPEEKQILTRIIHATGDLSYASLTVIHPDLVPEALKALRQGAAIVTDVEMVRSGINASLAAKGKCPVICAIREEEVIRMATARSETRAMVAMEYLAPRMWGSVVAIGNAPTALFRLLELIESGQTRPAVIIGTPVGFVGASEAKEALEKSPVPFLTVRGSKGGSTVAAAAVNALLHLAFKGGFKAEG</sequence>
<keyword evidence="4" id="KW-0413">Isomerase</keyword>
<protein>
    <submittedName>
        <fullName evidence="6">Precorrin-8X methylmutase</fullName>
    </submittedName>
</protein>
<evidence type="ECO:0000256" key="4">
    <source>
        <dbReference type="ARBA" id="ARBA00023235"/>
    </source>
</evidence>
<reference evidence="6 7" key="1">
    <citation type="submission" date="2017-04" db="EMBL/GenBank/DDBJ databases">
        <authorList>
            <person name="Afonso C.L."/>
            <person name="Miller P.J."/>
            <person name="Scott M.A."/>
            <person name="Spackman E."/>
            <person name="Goraichik I."/>
            <person name="Dimitrov K.M."/>
            <person name="Suarez D.L."/>
            <person name="Swayne D.E."/>
        </authorList>
    </citation>
    <scope>NUCLEOTIDE SEQUENCE [LARGE SCALE GENOMIC DNA]</scope>
    <source>
        <strain evidence="6 7">ToBE</strain>
    </source>
</reference>
<dbReference type="GO" id="GO:0016993">
    <property type="term" value="F:precorrin-8X methylmutase activity"/>
    <property type="evidence" value="ECO:0007669"/>
    <property type="project" value="InterPro"/>
</dbReference>
<organism evidence="6 7">
    <name type="scientific">Thermanaeromonas toyohensis ToBE</name>
    <dbReference type="NCBI Taxonomy" id="698762"/>
    <lineage>
        <taxon>Bacteria</taxon>
        <taxon>Bacillati</taxon>
        <taxon>Bacillota</taxon>
        <taxon>Clostridia</taxon>
        <taxon>Neomoorellales</taxon>
        <taxon>Neomoorellaceae</taxon>
        <taxon>Thermanaeromonas</taxon>
    </lineage>
</organism>
<accession>A0A1W1VVD8</accession>
<dbReference type="UniPathway" id="UPA00148"/>
<gene>
    <name evidence="6" type="ORF">SAMN00808754_1823</name>
</gene>
<comment type="pathway">
    <text evidence="1">Cofactor biosynthesis; adenosylcobalamin biosynthesis.</text>
</comment>
<dbReference type="SUPFAM" id="SSF63965">
    <property type="entry name" value="Precorrin-8X methylmutase CbiC/CobH"/>
    <property type="match status" value="1"/>
</dbReference>
<dbReference type="GO" id="GO:0009236">
    <property type="term" value="P:cobalamin biosynthetic process"/>
    <property type="evidence" value="ECO:0007669"/>
    <property type="project" value="UniProtKB-UniPathway"/>
</dbReference>
<dbReference type="Proteomes" id="UP000192569">
    <property type="component" value="Chromosome I"/>
</dbReference>
<dbReference type="Gene3D" id="3.40.50.10230">
    <property type="entry name" value="Cobalamin biosynthesis CobH/CbiC, precorrin-8X methylmutase"/>
    <property type="match status" value="1"/>
</dbReference>